<comment type="similarity">
    <text evidence="2">Belongs to the resistance-nodulation-cell division (RND) (TC 2.A.6) family. MmpL subfamily.</text>
</comment>
<keyword evidence="3" id="KW-1003">Cell membrane</keyword>
<dbReference type="PANTHER" id="PTHR33406">
    <property type="entry name" value="MEMBRANE PROTEIN MJ1562-RELATED"/>
    <property type="match status" value="1"/>
</dbReference>
<feature type="domain" description="SSD" evidence="9">
    <location>
        <begin position="223"/>
        <end position="333"/>
    </location>
</feature>
<dbReference type="Proteomes" id="UP001592531">
    <property type="component" value="Unassembled WGS sequence"/>
</dbReference>
<dbReference type="PANTHER" id="PTHR33406:SF6">
    <property type="entry name" value="MEMBRANE PROTEIN YDGH-RELATED"/>
    <property type="match status" value="1"/>
</dbReference>
<accession>A0ABV6VRB0</accession>
<dbReference type="PROSITE" id="PS50156">
    <property type="entry name" value="SSD"/>
    <property type="match status" value="1"/>
</dbReference>
<evidence type="ECO:0000256" key="2">
    <source>
        <dbReference type="ARBA" id="ARBA00010157"/>
    </source>
</evidence>
<feature type="transmembrane region" description="Helical" evidence="8">
    <location>
        <begin position="628"/>
        <end position="649"/>
    </location>
</feature>
<evidence type="ECO:0000256" key="5">
    <source>
        <dbReference type="ARBA" id="ARBA00022989"/>
    </source>
</evidence>
<feature type="region of interest" description="Disordered" evidence="7">
    <location>
        <begin position="706"/>
        <end position="729"/>
    </location>
</feature>
<evidence type="ECO:0000256" key="4">
    <source>
        <dbReference type="ARBA" id="ARBA00022692"/>
    </source>
</evidence>
<feature type="transmembrane region" description="Helical" evidence="8">
    <location>
        <begin position="586"/>
        <end position="607"/>
    </location>
</feature>
<dbReference type="InterPro" id="IPR050545">
    <property type="entry name" value="Mycobact_MmpL"/>
</dbReference>
<feature type="transmembrane region" description="Helical" evidence="8">
    <location>
        <begin position="235"/>
        <end position="258"/>
    </location>
</feature>
<protein>
    <submittedName>
        <fullName evidence="10">MMPL family transporter</fullName>
    </submittedName>
</protein>
<keyword evidence="4 8" id="KW-0812">Transmembrane</keyword>
<comment type="subcellular location">
    <subcellularLocation>
        <location evidence="1">Cell membrane</location>
        <topology evidence="1">Multi-pass membrane protein</topology>
    </subcellularLocation>
</comment>
<feature type="transmembrane region" description="Helical" evidence="8">
    <location>
        <begin position="524"/>
        <end position="543"/>
    </location>
</feature>
<name>A0ABV6VRB0_9ACTN</name>
<evidence type="ECO:0000256" key="3">
    <source>
        <dbReference type="ARBA" id="ARBA00022475"/>
    </source>
</evidence>
<reference evidence="10 11" key="1">
    <citation type="submission" date="2024-09" db="EMBL/GenBank/DDBJ databases">
        <authorList>
            <person name="Lee S.D."/>
        </authorList>
    </citation>
    <scope>NUCLEOTIDE SEQUENCE [LARGE SCALE GENOMIC DNA]</scope>
    <source>
        <strain evidence="10 11">N8-3</strain>
    </source>
</reference>
<dbReference type="EMBL" id="JBHFAB010000004">
    <property type="protein sequence ID" value="MFC1416295.1"/>
    <property type="molecule type" value="Genomic_DNA"/>
</dbReference>
<sequence length="729" mass="77004">MFHRIGRTVVRHPIWTIVAWIIAAVVIAMTAPALSSNSDESSFLPKSYESIQAMELQQKAFPAAFTPAAEVLFQRTDGAKLTPADKTEITQITKELGTEPVKGVQGVFPGAYSPDGRYGLSLVKMDDKTAGQPVQADAAQSLRDNMAKLTKGTTLDAKLGGSAAQQLDQQDASKRGEALIGFGTFAIIIVAMLLIFRAPLMAILPLLLIGVVATAANGLIADITKLLGLQSNSSVSGILIVVLFGVGTDYILFLMFRYRERLRAGDDAKEAMITAVGRVGEAIASAAGAVIIAFLALSLSSVSFLKQMGPALAISVGVTLIAGLTLVPAVFSLIPPRALFWPSKKWKIEPQGTTFAKLGRGVQRRPALVALVSGLLMVALALVATSYKASFDFASGSMPKTKESMVVQDTMTKAFSAGAADPTQVYLTSQNGSPLDKGAVTAFEQKLTGVDGVAKVAPAQFNPNGDTANISVILKYDPQSSQAMNTVDSIRDVAHANAPAGDKALVGGISAIYKDINKAINHDYLVVFPVAGLLIMLILGLMLRSVVAPWYLMASVGLGFSATLGATVLIFQHLQNQAGLMFMLPVFMYLFVVAIGTDYNILMIARLREEAREGRNPREAAAQALRHAGPTVAAAGAILAGTFASMMLAGNTLFAEMGFSISFGIVIAAFVMAMFFTPSLTALIGHAAWWPGHADRNAAGHGESKVVAGHLPETDPTSFPDDVDSTSRR</sequence>
<feature type="transmembrane region" description="Helical" evidence="8">
    <location>
        <begin position="178"/>
        <end position="196"/>
    </location>
</feature>
<feature type="transmembrane region" description="Helical" evidence="8">
    <location>
        <begin position="550"/>
        <end position="574"/>
    </location>
</feature>
<keyword evidence="5 8" id="KW-1133">Transmembrane helix</keyword>
<feature type="transmembrane region" description="Helical" evidence="8">
    <location>
        <begin position="12"/>
        <end position="34"/>
    </location>
</feature>
<evidence type="ECO:0000256" key="8">
    <source>
        <dbReference type="SAM" id="Phobius"/>
    </source>
</evidence>
<dbReference type="RefSeq" id="WP_380533434.1">
    <property type="nucleotide sequence ID" value="NZ_JBHFAB010000004.1"/>
</dbReference>
<feature type="transmembrane region" description="Helical" evidence="8">
    <location>
        <begin position="367"/>
        <end position="387"/>
    </location>
</feature>
<gene>
    <name evidence="10" type="ORF">ACEZDE_06515</name>
</gene>
<dbReference type="InterPro" id="IPR000731">
    <property type="entry name" value="SSD"/>
</dbReference>
<feature type="transmembrane region" description="Helical" evidence="8">
    <location>
        <begin position="661"/>
        <end position="684"/>
    </location>
</feature>
<feature type="transmembrane region" description="Helical" evidence="8">
    <location>
        <begin position="279"/>
        <end position="299"/>
    </location>
</feature>
<evidence type="ECO:0000313" key="11">
    <source>
        <dbReference type="Proteomes" id="UP001592531"/>
    </source>
</evidence>
<keyword evidence="6 8" id="KW-0472">Membrane</keyword>
<keyword evidence="11" id="KW-1185">Reference proteome</keyword>
<comment type="caution">
    <text evidence="10">The sequence shown here is derived from an EMBL/GenBank/DDBJ whole genome shotgun (WGS) entry which is preliminary data.</text>
</comment>
<evidence type="ECO:0000256" key="7">
    <source>
        <dbReference type="SAM" id="MobiDB-lite"/>
    </source>
</evidence>
<evidence type="ECO:0000259" key="9">
    <source>
        <dbReference type="PROSITE" id="PS50156"/>
    </source>
</evidence>
<evidence type="ECO:0000256" key="6">
    <source>
        <dbReference type="ARBA" id="ARBA00023136"/>
    </source>
</evidence>
<dbReference type="Gene3D" id="1.20.1640.10">
    <property type="entry name" value="Multidrug efflux transporter AcrB transmembrane domain"/>
    <property type="match status" value="2"/>
</dbReference>
<dbReference type="InterPro" id="IPR004869">
    <property type="entry name" value="MMPL_dom"/>
</dbReference>
<dbReference type="Pfam" id="PF03176">
    <property type="entry name" value="MMPL"/>
    <property type="match status" value="2"/>
</dbReference>
<feature type="transmembrane region" description="Helical" evidence="8">
    <location>
        <begin position="203"/>
        <end position="223"/>
    </location>
</feature>
<dbReference type="SUPFAM" id="SSF82866">
    <property type="entry name" value="Multidrug efflux transporter AcrB transmembrane domain"/>
    <property type="match status" value="2"/>
</dbReference>
<proteinExistence type="inferred from homology"/>
<evidence type="ECO:0000313" key="10">
    <source>
        <dbReference type="EMBL" id="MFC1416295.1"/>
    </source>
</evidence>
<feature type="transmembrane region" description="Helical" evidence="8">
    <location>
        <begin position="311"/>
        <end position="334"/>
    </location>
</feature>
<evidence type="ECO:0000256" key="1">
    <source>
        <dbReference type="ARBA" id="ARBA00004651"/>
    </source>
</evidence>
<organism evidence="10 11">
    <name type="scientific">Streptacidiphilus cavernicola</name>
    <dbReference type="NCBI Taxonomy" id="3342716"/>
    <lineage>
        <taxon>Bacteria</taxon>
        <taxon>Bacillati</taxon>
        <taxon>Actinomycetota</taxon>
        <taxon>Actinomycetes</taxon>
        <taxon>Kitasatosporales</taxon>
        <taxon>Streptomycetaceae</taxon>
        <taxon>Streptacidiphilus</taxon>
    </lineage>
</organism>